<comment type="caution">
    <text evidence="1">The sequence shown here is derived from an EMBL/GenBank/DDBJ whole genome shotgun (WGS) entry which is preliminary data.</text>
</comment>
<dbReference type="AlphaFoldDB" id="X1KZX8"/>
<protein>
    <submittedName>
        <fullName evidence="1">Uncharacterized protein</fullName>
    </submittedName>
</protein>
<accession>X1KZX8</accession>
<reference evidence="1" key="1">
    <citation type="journal article" date="2014" name="Front. Microbiol.">
        <title>High frequency of phylogenetically diverse reductive dehalogenase-homologous genes in deep subseafloor sedimentary metagenomes.</title>
        <authorList>
            <person name="Kawai M."/>
            <person name="Futagami T."/>
            <person name="Toyoda A."/>
            <person name="Takaki Y."/>
            <person name="Nishi S."/>
            <person name="Hori S."/>
            <person name="Arai W."/>
            <person name="Tsubouchi T."/>
            <person name="Morono Y."/>
            <person name="Uchiyama I."/>
            <person name="Ito T."/>
            <person name="Fujiyama A."/>
            <person name="Inagaki F."/>
            <person name="Takami H."/>
        </authorList>
    </citation>
    <scope>NUCLEOTIDE SEQUENCE</scope>
    <source>
        <strain evidence="1">Expedition CK06-06</strain>
    </source>
</reference>
<name>X1KZX8_9ZZZZ</name>
<dbReference type="EMBL" id="BARV01000501">
    <property type="protein sequence ID" value="GAH99200.1"/>
    <property type="molecule type" value="Genomic_DNA"/>
</dbReference>
<evidence type="ECO:0000313" key="1">
    <source>
        <dbReference type="EMBL" id="GAH99200.1"/>
    </source>
</evidence>
<gene>
    <name evidence="1" type="ORF">S06H3_01868</name>
</gene>
<sequence length="158" mass="17338">MTVFLALVLSFSLLLIPASNPSFDFVVAAPDDNYGETTLRYVDLLGVLGETPWSISFDNTGQTGYASTGAVLACIRVGVRLDNAYAENSDDAWENTRVHVLLKDPSAVTKFDNYLSPSFLVQVDNYWALTYSSEDLSLKLVTGLYTVTTTYDIFAIPV</sequence>
<organism evidence="1">
    <name type="scientific">marine sediment metagenome</name>
    <dbReference type="NCBI Taxonomy" id="412755"/>
    <lineage>
        <taxon>unclassified sequences</taxon>
        <taxon>metagenomes</taxon>
        <taxon>ecological metagenomes</taxon>
    </lineage>
</organism>
<proteinExistence type="predicted"/>